<dbReference type="RefSeq" id="WP_345680575.1">
    <property type="nucleotide sequence ID" value="NZ_BAABHS010000049.1"/>
</dbReference>
<reference evidence="5" key="1">
    <citation type="journal article" date="2019" name="Int. J. Syst. Evol. Microbiol.">
        <title>The Global Catalogue of Microorganisms (GCM) 10K type strain sequencing project: providing services to taxonomists for standard genome sequencing and annotation.</title>
        <authorList>
            <consortium name="The Broad Institute Genomics Platform"/>
            <consortium name="The Broad Institute Genome Sequencing Center for Infectious Disease"/>
            <person name="Wu L."/>
            <person name="Ma J."/>
        </authorList>
    </citation>
    <scope>NUCLEOTIDE SEQUENCE [LARGE SCALE GENOMIC DNA]</scope>
    <source>
        <strain evidence="5">JCM 17986</strain>
    </source>
</reference>
<keyword evidence="1" id="KW-0378">Hydrolase</keyword>
<accession>A0ABP9IAX5</accession>
<dbReference type="InterPro" id="IPR013655">
    <property type="entry name" value="PAS_fold_3"/>
</dbReference>
<dbReference type="Gene3D" id="3.60.40.10">
    <property type="entry name" value="PPM-type phosphatase domain"/>
    <property type="match status" value="1"/>
</dbReference>
<dbReference type="Pfam" id="PF08447">
    <property type="entry name" value="PAS_3"/>
    <property type="match status" value="1"/>
</dbReference>
<organism evidence="4 5">
    <name type="scientific">Yinghuangia aomiensis</name>
    <dbReference type="NCBI Taxonomy" id="676205"/>
    <lineage>
        <taxon>Bacteria</taxon>
        <taxon>Bacillati</taxon>
        <taxon>Actinomycetota</taxon>
        <taxon>Actinomycetes</taxon>
        <taxon>Kitasatosporales</taxon>
        <taxon>Streptomycetaceae</taxon>
        <taxon>Yinghuangia</taxon>
    </lineage>
</organism>
<dbReference type="CDD" id="cd00130">
    <property type="entry name" value="PAS"/>
    <property type="match status" value="1"/>
</dbReference>
<keyword evidence="5" id="KW-1185">Reference proteome</keyword>
<dbReference type="InterPro" id="IPR052016">
    <property type="entry name" value="Bact_Sigma-Reg"/>
</dbReference>
<dbReference type="InterPro" id="IPR003018">
    <property type="entry name" value="GAF"/>
</dbReference>
<name>A0ABP9IAX5_9ACTN</name>
<evidence type="ECO:0008006" key="6">
    <source>
        <dbReference type="Google" id="ProtNLM"/>
    </source>
</evidence>
<feature type="domain" description="PPM-type phosphatase" evidence="3">
    <location>
        <begin position="424"/>
        <end position="639"/>
    </location>
</feature>
<dbReference type="InterPro" id="IPR036457">
    <property type="entry name" value="PPM-type-like_dom_sf"/>
</dbReference>
<protein>
    <recommendedName>
        <fullName evidence="6">PAS domain S-box-containing protein</fullName>
    </recommendedName>
</protein>
<evidence type="ECO:0000313" key="5">
    <source>
        <dbReference type="Proteomes" id="UP001500466"/>
    </source>
</evidence>
<dbReference type="Gene3D" id="3.30.450.40">
    <property type="match status" value="1"/>
</dbReference>
<feature type="domain" description="GAF" evidence="2">
    <location>
        <begin position="257"/>
        <end position="406"/>
    </location>
</feature>
<dbReference type="SUPFAM" id="SSF55781">
    <property type="entry name" value="GAF domain-like"/>
    <property type="match status" value="1"/>
</dbReference>
<comment type="caution">
    <text evidence="4">The sequence shown here is derived from an EMBL/GenBank/DDBJ whole genome shotgun (WGS) entry which is preliminary data.</text>
</comment>
<dbReference type="InterPro" id="IPR029016">
    <property type="entry name" value="GAF-like_dom_sf"/>
</dbReference>
<evidence type="ECO:0000313" key="4">
    <source>
        <dbReference type="EMBL" id="GAA4993436.1"/>
    </source>
</evidence>
<dbReference type="SMART" id="SM00331">
    <property type="entry name" value="PP2C_SIG"/>
    <property type="match status" value="1"/>
</dbReference>
<dbReference type="Gene3D" id="3.30.450.20">
    <property type="entry name" value="PAS domain"/>
    <property type="match status" value="1"/>
</dbReference>
<dbReference type="InterPro" id="IPR035965">
    <property type="entry name" value="PAS-like_dom_sf"/>
</dbReference>
<dbReference type="Pfam" id="PF07228">
    <property type="entry name" value="SpoIIE"/>
    <property type="match status" value="1"/>
</dbReference>
<dbReference type="PANTHER" id="PTHR43156:SF2">
    <property type="entry name" value="STAGE II SPORULATION PROTEIN E"/>
    <property type="match status" value="1"/>
</dbReference>
<evidence type="ECO:0000256" key="1">
    <source>
        <dbReference type="ARBA" id="ARBA00022801"/>
    </source>
</evidence>
<dbReference type="InterPro" id="IPR000014">
    <property type="entry name" value="PAS"/>
</dbReference>
<dbReference type="Pfam" id="PF13185">
    <property type="entry name" value="GAF_2"/>
    <property type="match status" value="1"/>
</dbReference>
<dbReference type="Proteomes" id="UP001500466">
    <property type="component" value="Unassembled WGS sequence"/>
</dbReference>
<dbReference type="SMART" id="SM00065">
    <property type="entry name" value="GAF"/>
    <property type="match status" value="1"/>
</dbReference>
<dbReference type="PANTHER" id="PTHR43156">
    <property type="entry name" value="STAGE II SPORULATION PROTEIN E-RELATED"/>
    <property type="match status" value="1"/>
</dbReference>
<gene>
    <name evidence="4" type="ORF">GCM10023205_77630</name>
</gene>
<dbReference type="EMBL" id="BAABHS010000049">
    <property type="protein sequence ID" value="GAA4993436.1"/>
    <property type="molecule type" value="Genomic_DNA"/>
</dbReference>
<dbReference type="SUPFAM" id="SSF81606">
    <property type="entry name" value="PP2C-like"/>
    <property type="match status" value="1"/>
</dbReference>
<dbReference type="SUPFAM" id="SSF55785">
    <property type="entry name" value="PYP-like sensor domain (PAS domain)"/>
    <property type="match status" value="1"/>
</dbReference>
<evidence type="ECO:0000259" key="3">
    <source>
        <dbReference type="SMART" id="SM00331"/>
    </source>
</evidence>
<dbReference type="InterPro" id="IPR001932">
    <property type="entry name" value="PPM-type_phosphatase-like_dom"/>
</dbReference>
<sequence>MTDTAGSIVRVGADGRLLGFDRRFARATGLAPEAREKPLTEVLGSRLSPRATAAWAELVAAAHAEPDGVAVRVVEIPAPDGAPVPCMFEARAVGEETELREVPGSVDVDVQLATFRLAATLGGFGLWTYDIAASTWRWHGGRAQLSPARGAADWMARVHADDRPSLKRLQAALVAGERTEARVEYRLLDAAGQWHWIASHVQRLRLGLDGREVLVGVNRDRSDVVGVQVEGKRRLAAERERGARLAEVSAAMIAAVTEEALGEVMMARVAPLFGGTGAFVGFVHGDRFRMTNASRPDDMALARLDGTALDERRPLHHAIRSGEAIFVPSLREHELAWPHATELIAATGAHAYAVIPFEVGKGPIGALVIIYDHEHHPSPDERALMRTLGQLAGQAVERIRLQQALTELARALQRTMMPSAPPTVPGLEIAARYSPAAHGLSMGGDWYDVVPGDDGTALLSIGDAQGHDVDAAAHMGQLVTTGRAFASHDPTPSLILGRVNNLLASLGRDNFATCTLLRLDPATGECAVARAGHVPMIVIDPDGTADILETPGGPLLGALEGAEYPHHETVLRPGTIIVLVTDGVVESRDMPIEVGMRRAADRAAACAGDGVEAIADAMLAAAAETGGEDDDAAVLVVRVPPASAPDGR</sequence>
<proteinExistence type="predicted"/>
<evidence type="ECO:0000259" key="2">
    <source>
        <dbReference type="SMART" id="SM00065"/>
    </source>
</evidence>